<feature type="domain" description="Secretion system C-terminal sorting" evidence="1">
    <location>
        <begin position="1622"/>
        <end position="1696"/>
    </location>
</feature>
<protein>
    <submittedName>
        <fullName evidence="2">Por secretion system C-terminal sorting domain-containing protein</fullName>
    </submittedName>
</protein>
<dbReference type="InterPro" id="IPR036116">
    <property type="entry name" value="FN3_sf"/>
</dbReference>
<evidence type="ECO:0000259" key="1">
    <source>
        <dbReference type="Pfam" id="PF18962"/>
    </source>
</evidence>
<sequence>MKKLLRICLFFPAILFFFRIFGQVAPVPYPARNALYLQDFNSLPVTGSFSLPPKDGITLSAAPVNAVAAAGWQACMLSGSGSSAVFTTGTGSATTSAVYSFGNSGNTDRSLGTLASGTGIYAIGVLFTNQTGITLNSITVSFSAQQWRKGGSGNRNSWQCNYKTGIFTDILQQGLTRIPQLDFYSVHTTTGALTLNGRLQENQLSVSFTLTGITWKNGEQLLLRWDDTDEAGSDDAMAMDQFSFSADKVTSPPLIDTVFVTDTIQDQARITMRIHPNNAKTNIILFYDTLADFRTVKNVVPAGSPLSEDSGTTYLNAVISGLRPACRYFIRVAAGNIAGTVASPVSSFTIPVPLPVVSTLAPVVVSEQSAIATGMLVGQQADITEKGFAWSVKALPLNTDNKVISNSNYSPFTQQLYGLPSGTLIYLRAFATNNAGTGYGNTVSFYTKTVVSSLIAGSSKIITEDSATFILNLLQSAGDLQPAHFFLQGDGDLTGYSIKSIRRSGTIYTITVLTGNGSGTLRLVLQNDNDLTPGIQNIPYTATSSLYIDKSPPIIRSVSIRDTAMRVGDAVMVRISTDPDTDIFKLSAGSINNIQLASFSKVNDSSYTAVITILNGGKDLAAEDDISVRVILKDAAGNSSIPYTTSIKQPNDPVDANKPFVVTWEIPGNGVYKTNDTLNVALRFSEAVYVDSAGGLPSVQVTIGSRIRNCIYSSGSGSDRIWFSYPVQAGETARDGIRIYTPFLLNGSVITDLAGNPGVLTVPGAGIQNNIRIDAAAPAPSGVTVPAESTYGKASLVHFTVQFTKDVFVDTGTGKPFLLFTAGVFTRQAFYTGGSGTAILRFSYEVQQNDLAKKGLSLNTTLQLNGSVIRDSIGNAATPVLKNIAPLSKVYFDGIGPIFRNVSPQQVKICTDTKTVALSDYLETTDAESGELLTWRVINLPLYGQLTGFDAARTSLPNSITTPLSVYYLPSANGNTDSFSITVSDGVNNDTLRFVVIPTPAIRQQHAPAAQTICSGSRPQQLELAAPSDTGKLFTYQWESTTDTTKGFAVVTGTGNTLYYTPPALKTNTWFRRKNIAGHCTGYSDPVLITTMSAGLWLGQHSNDWHNTANWCNSSLPANSTDVLVQAGTAYSPVINAFAACNQLHIAANASLFIQKDLAVYGAVTGAGAINAAKGGLLFNGNTHQSIPSGMLVNGELKKLVVNNKTYVSLPAALTITGSVTMQTGYLFTNNNLTMAEDAIVEAGAQNAYIRGNVNILQQFRDAENSFLLLGHPFTTPVDPGTSYLFTDTAKPGYPASLSQYYSSLFRYDDSTGYLPFNHHASWIPLIGNWGQQQVIRIYPSTLHSGTDSFSQKTDRIWLSMSGELTQGDRQVSLAANEYTGYRAVTNPYLCPIDISCIGRSRGLAPYYWTWNPLLGRTGGYQCRLFGSPGLLAPSQVFFVKADANTVNELLFTENCKLSPATGVMQEDENYRIVLKLECDGILQDELRIYSVDSSKAKRDRLDAEKIMNPVNNLFSYSDDNHMLAIDARPVDSTAIIPIGISTPEAGVFTLTVAEKKLPRQLQFYLHDKQTDTWMALEKDNSYYFESGKADPQSQSKRFEIKAYPGGEKNTLPALSAFHIQVYPVPAREKINIRFAASVPATTVIQLFNAAGHKIKQVTPGIQKEGSCVLYVNDLARGIYILQARSGTLLRTQKVILQ</sequence>
<reference evidence="2 3" key="1">
    <citation type="submission" date="2017-02" db="EMBL/GenBank/DDBJ databases">
        <authorList>
            <person name="Peterson S.W."/>
        </authorList>
    </citation>
    <scope>NUCLEOTIDE SEQUENCE [LARGE SCALE GENOMIC DNA]</scope>
    <source>
        <strain evidence="2 3">DSM 22335</strain>
    </source>
</reference>
<dbReference type="STRING" id="413434.SAMN04488132_1077"/>
<gene>
    <name evidence="2" type="ORF">SAMN04488132_1077</name>
</gene>
<dbReference type="SUPFAM" id="SSF49265">
    <property type="entry name" value="Fibronectin type III"/>
    <property type="match status" value="1"/>
</dbReference>
<dbReference type="OrthoDB" id="614838at2"/>
<accession>A0A1T4PYK9</accession>
<keyword evidence="3" id="KW-1185">Reference proteome</keyword>
<dbReference type="NCBIfam" id="TIGR04183">
    <property type="entry name" value="Por_Secre_tail"/>
    <property type="match status" value="1"/>
</dbReference>
<name>A0A1T4PYK9_9BACT</name>
<dbReference type="InterPro" id="IPR026444">
    <property type="entry name" value="Secre_tail"/>
</dbReference>
<dbReference type="Pfam" id="PF18962">
    <property type="entry name" value="Por_Secre_tail"/>
    <property type="match status" value="1"/>
</dbReference>
<evidence type="ECO:0000313" key="2">
    <source>
        <dbReference type="EMBL" id="SJZ96058.1"/>
    </source>
</evidence>
<dbReference type="Proteomes" id="UP000190888">
    <property type="component" value="Unassembled WGS sequence"/>
</dbReference>
<evidence type="ECO:0000313" key="3">
    <source>
        <dbReference type="Proteomes" id="UP000190888"/>
    </source>
</evidence>
<dbReference type="EMBL" id="FUWH01000007">
    <property type="protein sequence ID" value="SJZ96058.1"/>
    <property type="molecule type" value="Genomic_DNA"/>
</dbReference>
<organism evidence="2 3">
    <name type="scientific">Sediminibacterium ginsengisoli</name>
    <dbReference type="NCBI Taxonomy" id="413434"/>
    <lineage>
        <taxon>Bacteria</taxon>
        <taxon>Pseudomonadati</taxon>
        <taxon>Bacteroidota</taxon>
        <taxon>Chitinophagia</taxon>
        <taxon>Chitinophagales</taxon>
        <taxon>Chitinophagaceae</taxon>
        <taxon>Sediminibacterium</taxon>
    </lineage>
</organism>
<dbReference type="RefSeq" id="WP_078831789.1">
    <property type="nucleotide sequence ID" value="NZ_FUWH01000007.1"/>
</dbReference>
<proteinExistence type="predicted"/>